<protein>
    <submittedName>
        <fullName evidence="1">Unnamed protein product</fullName>
    </submittedName>
</protein>
<accession>A0A9W6XRL6</accession>
<organism evidence="1 2">
    <name type="scientific">Phytophthora fragariaefolia</name>
    <dbReference type="NCBI Taxonomy" id="1490495"/>
    <lineage>
        <taxon>Eukaryota</taxon>
        <taxon>Sar</taxon>
        <taxon>Stramenopiles</taxon>
        <taxon>Oomycota</taxon>
        <taxon>Peronosporomycetes</taxon>
        <taxon>Peronosporales</taxon>
        <taxon>Peronosporaceae</taxon>
        <taxon>Phytophthora</taxon>
    </lineage>
</organism>
<comment type="caution">
    <text evidence="1">The sequence shown here is derived from an EMBL/GenBank/DDBJ whole genome shotgun (WGS) entry which is preliminary data.</text>
</comment>
<gene>
    <name evidence="1" type="ORF">Pfra01_001485700</name>
</gene>
<name>A0A9W6XRL6_9STRA</name>
<dbReference type="Proteomes" id="UP001165121">
    <property type="component" value="Unassembled WGS sequence"/>
</dbReference>
<reference evidence="1" key="1">
    <citation type="submission" date="2023-04" db="EMBL/GenBank/DDBJ databases">
        <title>Phytophthora fragariaefolia NBRC 109709.</title>
        <authorList>
            <person name="Ichikawa N."/>
            <person name="Sato H."/>
            <person name="Tonouchi N."/>
        </authorList>
    </citation>
    <scope>NUCLEOTIDE SEQUENCE</scope>
    <source>
        <strain evidence="1">NBRC 109709</strain>
    </source>
</reference>
<dbReference type="AlphaFoldDB" id="A0A9W6XRL6"/>
<evidence type="ECO:0000313" key="1">
    <source>
        <dbReference type="EMBL" id="GMF43671.1"/>
    </source>
</evidence>
<sequence length="353" mass="38431">MGAALTSHDLSDPQHQALLSEYINHSRKTADECAHIFRGSLGLYDDEQNDPPSSSLGTRKPAYPRHIQLSQFEEVFGMLVADPEPHFQFFHHGKIVAADSKPKDEATVCAHRVFCAVALLMRADLHSKVDFVLRLYADIAGVLSPEAKSSLLKDFVTSVEEVLQLTDAISGSVLTRVEPGTLMTVLELYDVCLTNPQISGMLHGIHALIEGKMDLLALNVPLHGSNAQSQQSLARYGIDGSASRIKSMARTMSSATLTRAAFLWDLKVKLSCNVSISDDVYLTAIMHKQAGDYGSFWSQPELLQIPSNETCAHALKTMALADSQSALIIECTASAQPDISHSLGLISTDKMLL</sequence>
<dbReference type="EMBL" id="BSXT01001579">
    <property type="protein sequence ID" value="GMF43671.1"/>
    <property type="molecule type" value="Genomic_DNA"/>
</dbReference>
<keyword evidence="2" id="KW-1185">Reference proteome</keyword>
<dbReference type="OrthoDB" id="72239at2759"/>
<proteinExistence type="predicted"/>
<evidence type="ECO:0000313" key="2">
    <source>
        <dbReference type="Proteomes" id="UP001165121"/>
    </source>
</evidence>